<proteinExistence type="predicted"/>
<evidence type="ECO:0000313" key="1">
    <source>
        <dbReference type="EMBL" id="EJW94384.1"/>
    </source>
</evidence>
<gene>
    <name evidence="1" type="ORF">EVA_17508</name>
</gene>
<comment type="caution">
    <text evidence="1">The sequence shown here is derived from an EMBL/GenBank/DDBJ whole genome shotgun (WGS) entry which is preliminary data.</text>
</comment>
<dbReference type="AlphaFoldDB" id="J9G4B6"/>
<protein>
    <submittedName>
        <fullName evidence="1">Uncharacterized protein</fullName>
    </submittedName>
</protein>
<name>J9G4B6_9ZZZZ</name>
<reference evidence="1" key="1">
    <citation type="journal article" date="2012" name="PLoS ONE">
        <title>Gene sets for utilization of primary and secondary nutrition supplies in the distal gut of endangered iberian lynx.</title>
        <authorList>
            <person name="Alcaide M."/>
            <person name="Messina E."/>
            <person name="Richter M."/>
            <person name="Bargiela R."/>
            <person name="Peplies J."/>
            <person name="Huws S.A."/>
            <person name="Newbold C.J."/>
            <person name="Golyshin P.N."/>
            <person name="Simon M.A."/>
            <person name="Lopez G."/>
            <person name="Yakimov M.M."/>
            <person name="Ferrer M."/>
        </authorList>
    </citation>
    <scope>NUCLEOTIDE SEQUENCE</scope>
</reference>
<accession>J9G4B6</accession>
<organism evidence="1">
    <name type="scientific">gut metagenome</name>
    <dbReference type="NCBI Taxonomy" id="749906"/>
    <lineage>
        <taxon>unclassified sequences</taxon>
        <taxon>metagenomes</taxon>
        <taxon>organismal metagenomes</taxon>
    </lineage>
</organism>
<dbReference type="EMBL" id="AMCI01006409">
    <property type="protein sequence ID" value="EJW94384.1"/>
    <property type="molecule type" value="Genomic_DNA"/>
</dbReference>
<sequence length="36" mass="4078">MLCKHRILYTLSGYWKMADCVLGMNGNCLNALSNRS</sequence>